<evidence type="ECO:0000256" key="3">
    <source>
        <dbReference type="ARBA" id="ARBA00022777"/>
    </source>
</evidence>
<dbReference type="Proteomes" id="UP001257909">
    <property type="component" value="Unassembled WGS sequence"/>
</dbReference>
<evidence type="ECO:0000313" key="7">
    <source>
        <dbReference type="Proteomes" id="UP001257909"/>
    </source>
</evidence>
<proteinExistence type="inferred from homology"/>
<dbReference type="InterPro" id="IPR052028">
    <property type="entry name" value="HipA_Ser/Thr_kinase"/>
</dbReference>
<evidence type="ECO:0000259" key="5">
    <source>
        <dbReference type="Pfam" id="PF13657"/>
    </source>
</evidence>
<comment type="similarity">
    <text evidence="1">Belongs to the HipA Ser/Thr kinase family.</text>
</comment>
<dbReference type="EC" id="2.7.11.1" evidence="6"/>
<keyword evidence="3 6" id="KW-0418">Kinase</keyword>
<evidence type="ECO:0000256" key="1">
    <source>
        <dbReference type="ARBA" id="ARBA00010164"/>
    </source>
</evidence>
<dbReference type="PANTHER" id="PTHR37419">
    <property type="entry name" value="SERINE/THREONINE-PROTEIN KINASE TOXIN HIPA"/>
    <property type="match status" value="1"/>
</dbReference>
<feature type="domain" description="HipA N-terminal subdomain 1" evidence="5">
    <location>
        <begin position="10"/>
        <end position="108"/>
    </location>
</feature>
<name>A0ABU1VYU5_9GAMM</name>
<dbReference type="RefSeq" id="WP_310277036.1">
    <property type="nucleotide sequence ID" value="NZ_JAVDWR010000004.1"/>
</dbReference>
<evidence type="ECO:0000259" key="4">
    <source>
        <dbReference type="Pfam" id="PF07804"/>
    </source>
</evidence>
<dbReference type="InterPro" id="IPR017508">
    <property type="entry name" value="HipA_N1"/>
</dbReference>
<evidence type="ECO:0000313" key="6">
    <source>
        <dbReference type="EMBL" id="MDR7120894.1"/>
    </source>
</evidence>
<dbReference type="InterPro" id="IPR012893">
    <property type="entry name" value="HipA-like_C"/>
</dbReference>
<keyword evidence="7" id="KW-1185">Reference proteome</keyword>
<protein>
    <submittedName>
        <fullName evidence="6">Serine/threonine-protein kinase HipA</fullName>
        <ecNumber evidence="6">2.7.11.1</ecNumber>
    </submittedName>
</protein>
<feature type="domain" description="HipA-like C-terminal" evidence="4">
    <location>
        <begin position="153"/>
        <end position="396"/>
    </location>
</feature>
<dbReference type="GO" id="GO:0004674">
    <property type="term" value="F:protein serine/threonine kinase activity"/>
    <property type="evidence" value="ECO:0007669"/>
    <property type="project" value="UniProtKB-EC"/>
</dbReference>
<dbReference type="NCBIfam" id="TIGR03071">
    <property type="entry name" value="couple_hipA"/>
    <property type="match status" value="1"/>
</dbReference>
<gene>
    <name evidence="6" type="ORF">J2W69_001832</name>
</gene>
<comment type="caution">
    <text evidence="6">The sequence shown here is derived from an EMBL/GenBank/DDBJ whole genome shotgun (WGS) entry which is preliminary data.</text>
</comment>
<organism evidence="6 7">
    <name type="scientific">Rheinheimera soli</name>
    <dbReference type="NCBI Taxonomy" id="443616"/>
    <lineage>
        <taxon>Bacteria</taxon>
        <taxon>Pseudomonadati</taxon>
        <taxon>Pseudomonadota</taxon>
        <taxon>Gammaproteobacteria</taxon>
        <taxon>Chromatiales</taxon>
        <taxon>Chromatiaceae</taxon>
        <taxon>Rheinheimera</taxon>
    </lineage>
</organism>
<keyword evidence="2 6" id="KW-0808">Transferase</keyword>
<evidence type="ECO:0000256" key="2">
    <source>
        <dbReference type="ARBA" id="ARBA00022679"/>
    </source>
</evidence>
<reference evidence="6 7" key="1">
    <citation type="submission" date="2023-07" db="EMBL/GenBank/DDBJ databases">
        <title>Sorghum-associated microbial communities from plants grown in Nebraska, USA.</title>
        <authorList>
            <person name="Schachtman D."/>
        </authorList>
    </citation>
    <scope>NUCLEOTIDE SEQUENCE [LARGE SCALE GENOMIC DNA]</scope>
    <source>
        <strain evidence="6 7">4138</strain>
    </source>
</reference>
<sequence>MDAPTRIGFVYCNDRLAGTITEYSVQAGYEYEFRYDTNYLQIGLARIGNNLPLTDAPLRKNHLPAFFTNLMSEGWVKRHQAQLARLDVDDKFGLLLAHGAELIGPIRVLPGLLKNEEAGRIPEQPQKNLKGFTIDFARDEFNEVAIRSLGRASISGVQPKMFLTHKAGARKTLTASVGMGPYIVKPSPRDLPHLAVNEFIIMRLCQLVGFNVADHALVPFSCGELAYVTGRFDLDTAGRNIGFIEDLASVMDVSPGNKSSEALSYEYALKVAHASCGYHAQVLRDGFLQVLMAYLVGNNDLHLKNLSLVRPLDSDTATGFSKIYDMVSVAPYKEYDGSELSIWLMETEVKDAKSTSSYDNYGYYTEHDFVAFAAQLGLDQKAAKKLIHSLVKKMLQNLDKAFESVAGFEDLKLVMFKRIQARMETMSRPWL</sequence>
<accession>A0ABU1VYU5</accession>
<dbReference type="Pfam" id="PF07804">
    <property type="entry name" value="HipA_C"/>
    <property type="match status" value="1"/>
</dbReference>
<dbReference type="EMBL" id="JAVDWR010000004">
    <property type="protein sequence ID" value="MDR7120894.1"/>
    <property type="molecule type" value="Genomic_DNA"/>
</dbReference>
<dbReference type="Pfam" id="PF13657">
    <property type="entry name" value="Couple_hipA"/>
    <property type="match status" value="1"/>
</dbReference>
<dbReference type="PANTHER" id="PTHR37419:SF6">
    <property type="entry name" value="KINASE HI_0665-RELATED"/>
    <property type="match status" value="1"/>
</dbReference>